<reference evidence="1" key="1">
    <citation type="submission" date="2014-11" db="EMBL/GenBank/DDBJ databases">
        <authorList>
            <person name="Amaro Gonzalez C."/>
        </authorList>
    </citation>
    <scope>NUCLEOTIDE SEQUENCE</scope>
</reference>
<protein>
    <submittedName>
        <fullName evidence="1">Uncharacterized protein</fullName>
    </submittedName>
</protein>
<proteinExistence type="predicted"/>
<evidence type="ECO:0000313" key="1">
    <source>
        <dbReference type="EMBL" id="JAH67153.1"/>
    </source>
</evidence>
<dbReference type="AlphaFoldDB" id="A0A0E9UQB1"/>
<name>A0A0E9UQB1_ANGAN</name>
<dbReference type="EMBL" id="GBXM01041424">
    <property type="protein sequence ID" value="JAH67153.1"/>
    <property type="molecule type" value="Transcribed_RNA"/>
</dbReference>
<sequence>MHKIHTFTQINYLSSTYTHIVSHTHTYTHKILSHTYTHTHNIISLTYTHTTTTHARRGVLTQTRSRR</sequence>
<organism evidence="1">
    <name type="scientific">Anguilla anguilla</name>
    <name type="common">European freshwater eel</name>
    <name type="synonym">Muraena anguilla</name>
    <dbReference type="NCBI Taxonomy" id="7936"/>
    <lineage>
        <taxon>Eukaryota</taxon>
        <taxon>Metazoa</taxon>
        <taxon>Chordata</taxon>
        <taxon>Craniata</taxon>
        <taxon>Vertebrata</taxon>
        <taxon>Euteleostomi</taxon>
        <taxon>Actinopterygii</taxon>
        <taxon>Neopterygii</taxon>
        <taxon>Teleostei</taxon>
        <taxon>Anguilliformes</taxon>
        <taxon>Anguillidae</taxon>
        <taxon>Anguilla</taxon>
    </lineage>
</organism>
<accession>A0A0E9UQB1</accession>
<reference evidence="1" key="2">
    <citation type="journal article" date="2015" name="Fish Shellfish Immunol.">
        <title>Early steps in the European eel (Anguilla anguilla)-Vibrio vulnificus interaction in the gills: Role of the RtxA13 toxin.</title>
        <authorList>
            <person name="Callol A."/>
            <person name="Pajuelo D."/>
            <person name="Ebbesson L."/>
            <person name="Teles M."/>
            <person name="MacKenzie S."/>
            <person name="Amaro C."/>
        </authorList>
    </citation>
    <scope>NUCLEOTIDE SEQUENCE</scope>
</reference>